<gene>
    <name evidence="3" type="ORF">WT26_00370</name>
</gene>
<dbReference type="GO" id="GO:0016020">
    <property type="term" value="C:membrane"/>
    <property type="evidence" value="ECO:0007669"/>
    <property type="project" value="InterPro"/>
</dbReference>
<accession>A0A1B4PL09</accession>
<dbReference type="EMBL" id="CP013442">
    <property type="protein sequence ID" value="AOK14565.1"/>
    <property type="molecule type" value="Genomic_DNA"/>
</dbReference>
<evidence type="ECO:0000256" key="1">
    <source>
        <dbReference type="SAM" id="Phobius"/>
    </source>
</evidence>
<dbReference type="InterPro" id="IPR008457">
    <property type="entry name" value="Cu-R_CopD_dom"/>
</dbReference>
<proteinExistence type="predicted"/>
<reference evidence="3 4" key="1">
    <citation type="submission" date="2015-12" db="EMBL/GenBank/DDBJ databases">
        <title>Diversity of Burkholderia near neighbor genomes.</title>
        <authorList>
            <person name="Sahl J."/>
            <person name="Wagner D."/>
            <person name="Keim P."/>
        </authorList>
    </citation>
    <scope>NUCLEOTIDE SEQUENCE [LARGE SCALE GENOMIC DNA]</scope>
    <source>
        <strain evidence="3 4">MSMB1184WGS</strain>
    </source>
</reference>
<feature type="transmembrane region" description="Helical" evidence="1">
    <location>
        <begin position="66"/>
        <end position="88"/>
    </location>
</feature>
<keyword evidence="1" id="KW-1133">Transmembrane helix</keyword>
<keyword evidence="1" id="KW-0812">Transmembrane</keyword>
<evidence type="ECO:0000259" key="2">
    <source>
        <dbReference type="Pfam" id="PF05425"/>
    </source>
</evidence>
<protein>
    <recommendedName>
        <fullName evidence="2">Copper resistance protein D domain-containing protein</fullName>
    </recommendedName>
</protein>
<keyword evidence="1" id="KW-0472">Membrane</keyword>
<feature type="domain" description="Copper resistance protein D" evidence="2">
    <location>
        <begin position="2"/>
        <end position="87"/>
    </location>
</feature>
<dbReference type="Pfam" id="PF05425">
    <property type="entry name" value="CopD"/>
    <property type="match status" value="1"/>
</dbReference>
<name>A0A1B4PL09_BURCE</name>
<dbReference type="AlphaFoldDB" id="A0A1B4PL09"/>
<dbReference type="Proteomes" id="UP000094776">
    <property type="component" value="Chromosome 3"/>
</dbReference>
<evidence type="ECO:0000313" key="4">
    <source>
        <dbReference type="Proteomes" id="UP000094776"/>
    </source>
</evidence>
<sequence>MPVVVVSGIYNADRGLGGSLMPLALSGWGHILAAKRMHVSVAVALGGINRLIFLPRIRFGASAGSFLIILRMEAVTMLCVLSAAAALAHTMPGAHLGA</sequence>
<feature type="transmembrane region" description="Helical" evidence="1">
    <location>
        <begin position="37"/>
        <end position="54"/>
    </location>
</feature>
<organism evidence="3 4">
    <name type="scientific">Burkholderia cepacia</name>
    <name type="common">Pseudomonas cepacia</name>
    <dbReference type="NCBI Taxonomy" id="292"/>
    <lineage>
        <taxon>Bacteria</taxon>
        <taxon>Pseudomonadati</taxon>
        <taxon>Pseudomonadota</taxon>
        <taxon>Betaproteobacteria</taxon>
        <taxon>Burkholderiales</taxon>
        <taxon>Burkholderiaceae</taxon>
        <taxon>Burkholderia</taxon>
        <taxon>Burkholderia cepacia complex</taxon>
    </lineage>
</organism>
<evidence type="ECO:0000313" key="3">
    <source>
        <dbReference type="EMBL" id="AOK14565.1"/>
    </source>
</evidence>